<evidence type="ECO:0000313" key="3">
    <source>
        <dbReference type="Proteomes" id="UP001153076"/>
    </source>
</evidence>
<proteinExistence type="predicted"/>
<dbReference type="AlphaFoldDB" id="A0A9Q1Q920"/>
<evidence type="ECO:0000313" key="2">
    <source>
        <dbReference type="EMBL" id="KAJ8433437.1"/>
    </source>
</evidence>
<dbReference type="InterPro" id="IPR040256">
    <property type="entry name" value="At4g02000-like"/>
</dbReference>
<sequence>MARGGRRGRRSADKAPSPTPSPNCRPPTTHDPSVSLIPETPANASPGSRETNVRSPGSETLIPRSPAGPTFATPVAAATIVHPTTAPTRSKEERTTSFASLLDPNEGWNPNIDLLTEFIRSLPLWIQLPDLDIKYWGMESLSKIGSLIGIPIKTDQYTRDKTMLRYARLLIEVSMDGPFPEYVEFFNENDMLISQQVVFEWTPCKCTHCGMYGHTEDVYEKKRIVR</sequence>
<dbReference type="OrthoDB" id="1939300at2759"/>
<organism evidence="2 3">
    <name type="scientific">Carnegiea gigantea</name>
    <dbReference type="NCBI Taxonomy" id="171969"/>
    <lineage>
        <taxon>Eukaryota</taxon>
        <taxon>Viridiplantae</taxon>
        <taxon>Streptophyta</taxon>
        <taxon>Embryophyta</taxon>
        <taxon>Tracheophyta</taxon>
        <taxon>Spermatophyta</taxon>
        <taxon>Magnoliopsida</taxon>
        <taxon>eudicotyledons</taxon>
        <taxon>Gunneridae</taxon>
        <taxon>Pentapetalae</taxon>
        <taxon>Caryophyllales</taxon>
        <taxon>Cactineae</taxon>
        <taxon>Cactaceae</taxon>
        <taxon>Cactoideae</taxon>
        <taxon>Echinocereeae</taxon>
        <taxon>Carnegiea</taxon>
    </lineage>
</organism>
<dbReference type="EMBL" id="JAKOGI010000540">
    <property type="protein sequence ID" value="KAJ8433437.1"/>
    <property type="molecule type" value="Genomic_DNA"/>
</dbReference>
<keyword evidence="3" id="KW-1185">Reference proteome</keyword>
<feature type="compositionally biased region" description="Polar residues" evidence="1">
    <location>
        <begin position="42"/>
        <end position="58"/>
    </location>
</feature>
<feature type="region of interest" description="Disordered" evidence="1">
    <location>
        <begin position="1"/>
        <end position="69"/>
    </location>
</feature>
<protein>
    <recommendedName>
        <fullName evidence="4">DUF4283 domain-containing protein</fullName>
    </recommendedName>
</protein>
<evidence type="ECO:0000256" key="1">
    <source>
        <dbReference type="SAM" id="MobiDB-lite"/>
    </source>
</evidence>
<name>A0A9Q1Q920_9CARY</name>
<comment type="caution">
    <text evidence="2">The sequence shown here is derived from an EMBL/GenBank/DDBJ whole genome shotgun (WGS) entry which is preliminary data.</text>
</comment>
<evidence type="ECO:0008006" key="4">
    <source>
        <dbReference type="Google" id="ProtNLM"/>
    </source>
</evidence>
<reference evidence="2" key="1">
    <citation type="submission" date="2022-04" db="EMBL/GenBank/DDBJ databases">
        <title>Carnegiea gigantea Genome sequencing and assembly v2.</title>
        <authorList>
            <person name="Copetti D."/>
            <person name="Sanderson M.J."/>
            <person name="Burquez A."/>
            <person name="Wojciechowski M.F."/>
        </authorList>
    </citation>
    <scope>NUCLEOTIDE SEQUENCE</scope>
    <source>
        <strain evidence="2">SGP5-SGP5p</strain>
        <tissue evidence="2">Aerial part</tissue>
    </source>
</reference>
<accession>A0A9Q1Q920</accession>
<dbReference type="PANTHER" id="PTHR31286">
    <property type="entry name" value="GLYCINE-RICH CELL WALL STRUCTURAL PROTEIN 1.8-LIKE"/>
    <property type="match status" value="1"/>
</dbReference>
<gene>
    <name evidence="2" type="ORF">Cgig2_008615</name>
</gene>
<dbReference type="Proteomes" id="UP001153076">
    <property type="component" value="Unassembled WGS sequence"/>
</dbReference>
<dbReference type="PANTHER" id="PTHR31286:SF165">
    <property type="entry name" value="DUF4283 DOMAIN-CONTAINING PROTEIN"/>
    <property type="match status" value="1"/>
</dbReference>